<evidence type="ECO:0000313" key="5">
    <source>
        <dbReference type="Proteomes" id="UP000094285"/>
    </source>
</evidence>
<keyword evidence="5" id="KW-1185">Reference proteome</keyword>
<evidence type="ECO:0008006" key="6">
    <source>
        <dbReference type="Google" id="ProtNLM"/>
    </source>
</evidence>
<dbReference type="Pfam" id="PF11707">
    <property type="entry name" value="Npa1"/>
    <property type="match status" value="1"/>
</dbReference>
<feature type="domain" description="URB1 C-terminal" evidence="2">
    <location>
        <begin position="1446"/>
        <end position="1642"/>
    </location>
</feature>
<dbReference type="OrthoDB" id="72892at2759"/>
<dbReference type="InterPro" id="IPR021714">
    <property type="entry name" value="URB1_N"/>
</dbReference>
<dbReference type="STRING" id="984487.A0A1E4SD98"/>
<dbReference type="Pfam" id="PF16201">
    <property type="entry name" value="NopRA1"/>
    <property type="match status" value="1"/>
</dbReference>
<accession>A0A1E4SD98</accession>
<dbReference type="InterPro" id="IPR013726">
    <property type="entry name" value="Mitofissin"/>
</dbReference>
<sequence length="1793" mass="205623">MTEPHNPNKRKWERPTSSNVDSSLLEKLAEIVNSKDEAPLIKFIESSSLSRILSNWSYFALVNDQSQFIDISLKLSQVTHRINSVTNPDTTSDPNSVTSQLAILNLKPQIIEFYKSILNDHIKVVYRALNNYKPSLTNPTLRILTNMIEYDASIAIEFLNTFDLTLTILPKLLLPGKNDNAKKGYLPIRATFIRFWIALLSKAPSHHRQDLLVTNVKIMNNWWKFMFEADSIETLELVIEFIDTKILKEPNFRRSIKCKILNENFMHKIQLIFNRNDNETFSAKFTEFMEVLATDSKIGLVYPVEKLWQSQISTGVDIQLNNKTFKIHNKLIYTLLTTLKPWENNGQLQFVVKILKLTPELVPAYMNWMIQHGGGYHDPTLTSWWVGHTLLYTHIIQLPIPQQILKQVTNDSSFISQEHSYDSKTVSDNICLAPLSKQALTKCLETNKLLITQFTLQLIVFILQKLDEVLKSGIITNRQELIDLTFYNLPDLSNIIQVYSKNPDSKLIKLTLLMIINLYEKMYPKAASSALVTKVSSNGINEVIKADLINCTGYDLTLLNHYLSIQSNQDQEQDLKWWNKPNDGNSFFTCLIRLASSAAPATSRTSLDESLVWRLSNLLSTLTDNKLLFNKDLIASPILALIYASSDYTTNITIWNFLDEVISRTIRTPYKYLDLAHEKYNDVSLFVVAIYEQFKFVLKNNTDDTVLEWLFKLSRYLIVIGESKDALISIMKDYLVNESGFKENFQSLELDDTVEQSGNSFVNYITNISNKELVKKSSQLSKRTILSKFDLAGLITRLKLIVNDSSINKVDDLLVELVSKLGNFLLASVSSDAQLYNYMVSKHFWTGLTLEKQDSATVSGKKLFVGGLLNEVFQQLPGVPQAESYLNTKIYQIISGRESYSTEQQLYFAQFAWILSDSQIRELSSQFGPNQLLTLKVCEYCLERDIKVGSKYFRSILSCEFDKTFIVDKQQILSRLVESNLVELDENIVEEIENILSSPSNHYLLKSLINSSISSKNEVINYLIGKSETINDENLLCYIGYSICSVLETIQNSNLEMFFIRITKIATNLLESENIEQWAQLLTILANGLKYIGQEESEIIIGQVFVYVEKVGLKNSMLSEFASFILGFIQHSKNINSEITSWIHKSMLYITKKFAESPELSSNFDSFLKAIALIVQQITSMNNSVWKLIPVSIINTQLEVILNHPKWVNYEKYLEYVNLVIMTGQRSTIQYEKLLQIFINNPANELNSLPNITKARFYSALIIHNLFHYDVSKNSSVGLLEKIALFYLGSIRCEDLLLKTIFVEIESKIATSWVYKVTSWEFSEELTNNEIELTGEGEKRLVEKDKSSLTICLSKRFINNTIKNGARITAPVHIKGESVENSLSKLNEWYSTNEIMIDQSYQNTIYDTETLLMLLIHNDEFVKIEKDEEGDKISFDLKSLIESNMLQVIIVGLSSPSETVKSISSVLLQRILKNLEVLESFKDKNIFKVYISNILNTVRNKEQLPNIIWYVYSSLVPILSNPGHYLYEKAYRYVLSNPSLSRDIPLYKSIIHSQTSSDSELENDESYYKQLVWLLEQFVDGITGSEDINLFKFKGVFEWVMNLTNSPFITMKIKSLIFKFLYIIQNIDHGSDVLITRFGILTSLEQIMQNLDETLLDEQLKLNLKQVVLRFGVSEGSSKRIRDWTGDDLGEYLGKIAHYSFDLVLISIVLAGIHRNTGLVFDTSSFSSVDFRRWFGNYLAFGERCYDTVVSGLRMSGYFKQRNLVYDYVQREAGKFVKEQTGRDIGDLPKADH</sequence>
<feature type="domain" description="URB1 central HEAT repeat" evidence="3">
    <location>
        <begin position="573"/>
        <end position="737"/>
    </location>
</feature>
<dbReference type="InterPro" id="IPR039844">
    <property type="entry name" value="URB1"/>
</dbReference>
<name>A0A1E4SD98_9ASCO</name>
<gene>
    <name evidence="4" type="ORF">CANTADRAFT_7951</name>
</gene>
<evidence type="ECO:0000259" key="1">
    <source>
        <dbReference type="Pfam" id="PF11707"/>
    </source>
</evidence>
<dbReference type="PANTHER" id="PTHR13500:SF0">
    <property type="entry name" value="NUCLEOLAR PRE-RIBOSOMAL-ASSOCIATED PROTEIN 1"/>
    <property type="match status" value="1"/>
</dbReference>
<dbReference type="EMBL" id="KV453915">
    <property type="protein sequence ID" value="ODV77490.1"/>
    <property type="molecule type" value="Genomic_DNA"/>
</dbReference>
<dbReference type="Proteomes" id="UP000094285">
    <property type="component" value="Unassembled WGS sequence"/>
</dbReference>
<proteinExistence type="predicted"/>
<dbReference type="InterPro" id="IPR059018">
    <property type="entry name" value="HEAT_URB1"/>
</dbReference>
<dbReference type="GO" id="GO:0000466">
    <property type="term" value="P:maturation of 5.8S rRNA from tricistronic rRNA transcript (SSU-rRNA, 5.8S rRNA, LSU-rRNA)"/>
    <property type="evidence" value="ECO:0007669"/>
    <property type="project" value="TreeGrafter"/>
</dbReference>
<reference evidence="5" key="1">
    <citation type="submission" date="2016-05" db="EMBL/GenBank/DDBJ databases">
        <title>Comparative genomics of biotechnologically important yeasts.</title>
        <authorList>
            <consortium name="DOE Joint Genome Institute"/>
            <person name="Riley R."/>
            <person name="Haridas S."/>
            <person name="Wolfe K.H."/>
            <person name="Lopes M.R."/>
            <person name="Hittinger C.T."/>
            <person name="Goker M."/>
            <person name="Salamov A."/>
            <person name="Wisecaver J."/>
            <person name="Long T.M."/>
            <person name="Aerts A.L."/>
            <person name="Barry K."/>
            <person name="Choi C."/>
            <person name="Clum A."/>
            <person name="Coughlan A.Y."/>
            <person name="Deshpande S."/>
            <person name="Douglass A.P."/>
            <person name="Hanson S.J."/>
            <person name="Klenk H.-P."/>
            <person name="Labutti K."/>
            <person name="Lapidus A."/>
            <person name="Lindquist E."/>
            <person name="Lipzen A."/>
            <person name="Meier-Kolthoff J.P."/>
            <person name="Ohm R.A."/>
            <person name="Otillar R.P."/>
            <person name="Pangilinan J."/>
            <person name="Peng Y."/>
            <person name="Rokas A."/>
            <person name="Rosa C.A."/>
            <person name="Scheuner C."/>
            <person name="Sibirny A.A."/>
            <person name="Slot J.C."/>
            <person name="Stielow J.B."/>
            <person name="Sun H."/>
            <person name="Kurtzman C.P."/>
            <person name="Blackwell M."/>
            <person name="Grigoriev I.V."/>
            <person name="Jeffries T.W."/>
        </authorList>
    </citation>
    <scope>NUCLEOTIDE SEQUENCE [LARGE SCALE GENOMIC DNA]</scope>
    <source>
        <strain evidence="5">NRRL Y-17324</strain>
    </source>
</reference>
<dbReference type="GeneID" id="30985351"/>
<feature type="domain" description="URB1 N-terminal" evidence="1">
    <location>
        <begin position="50"/>
        <end position="388"/>
    </location>
</feature>
<evidence type="ECO:0000259" key="2">
    <source>
        <dbReference type="Pfam" id="PF16201"/>
    </source>
</evidence>
<evidence type="ECO:0000259" key="3">
    <source>
        <dbReference type="Pfam" id="PF26140"/>
    </source>
</evidence>
<protein>
    <recommendedName>
        <fullName evidence="6">Nucleolar pre-ribosomal-associated protein 1</fullName>
    </recommendedName>
</protein>
<dbReference type="Pfam" id="PF26140">
    <property type="entry name" value="HEAT_URB1"/>
    <property type="match status" value="1"/>
</dbReference>
<dbReference type="Pfam" id="PF08520">
    <property type="entry name" value="Mitofissin"/>
    <property type="match status" value="1"/>
</dbReference>
<organism evidence="4 5">
    <name type="scientific">Suhomyces tanzawaensis NRRL Y-17324</name>
    <dbReference type="NCBI Taxonomy" id="984487"/>
    <lineage>
        <taxon>Eukaryota</taxon>
        <taxon>Fungi</taxon>
        <taxon>Dikarya</taxon>
        <taxon>Ascomycota</taxon>
        <taxon>Saccharomycotina</taxon>
        <taxon>Pichiomycetes</taxon>
        <taxon>Debaryomycetaceae</taxon>
        <taxon>Suhomyces</taxon>
    </lineage>
</organism>
<dbReference type="RefSeq" id="XP_020062612.1">
    <property type="nucleotide sequence ID" value="XM_020211215.1"/>
</dbReference>
<dbReference type="InterPro" id="IPR032436">
    <property type="entry name" value="URB1_C"/>
</dbReference>
<dbReference type="GO" id="GO:0005730">
    <property type="term" value="C:nucleolus"/>
    <property type="evidence" value="ECO:0007669"/>
    <property type="project" value="TreeGrafter"/>
</dbReference>
<evidence type="ECO:0000313" key="4">
    <source>
        <dbReference type="EMBL" id="ODV77490.1"/>
    </source>
</evidence>
<dbReference type="GO" id="GO:0000463">
    <property type="term" value="P:maturation of LSU-rRNA from tricistronic rRNA transcript (SSU-rRNA, 5.8S rRNA, LSU-rRNA)"/>
    <property type="evidence" value="ECO:0007669"/>
    <property type="project" value="TreeGrafter"/>
</dbReference>
<dbReference type="PANTHER" id="PTHR13500">
    <property type="entry name" value="NUCLEOLAR PRERIBOSOMAL-ASSOCIATED PROTEIN 1"/>
    <property type="match status" value="1"/>
</dbReference>